<keyword evidence="1" id="KW-0732">Signal</keyword>
<dbReference type="InterPro" id="IPR011008">
    <property type="entry name" value="Dimeric_a/b-barrel"/>
</dbReference>
<accession>A0ABY8Q7C1</accession>
<evidence type="ECO:0008006" key="4">
    <source>
        <dbReference type="Google" id="ProtNLM"/>
    </source>
</evidence>
<sequence>MMRPALILAAAFAFAPTLAPAEGARGAASRCVEVVTFRLVAGADESVFVQAARATEAPLRGQPGFLNRRLLRGADGVWTDWVEWRDLAAAQAAAEAMMAAPAFGPFMALIDPESIVMRHDLLTFAMD</sequence>
<protein>
    <recommendedName>
        <fullName evidence="4">ABM domain-containing protein</fullName>
    </recommendedName>
</protein>
<feature type="signal peptide" evidence="1">
    <location>
        <begin position="1"/>
        <end position="21"/>
    </location>
</feature>
<evidence type="ECO:0000313" key="3">
    <source>
        <dbReference type="Proteomes" id="UP001230978"/>
    </source>
</evidence>
<name>A0ABY8Q7C1_9RHOB</name>
<dbReference type="RefSeq" id="WP_281467012.1">
    <property type="nucleotide sequence ID" value="NZ_CP124535.1"/>
</dbReference>
<reference evidence="2 3" key="1">
    <citation type="submission" date="2023-04" db="EMBL/GenBank/DDBJ databases">
        <title>YMD61, complete Genome.</title>
        <authorList>
            <person name="Zhang J."/>
        </authorList>
    </citation>
    <scope>NUCLEOTIDE SEQUENCE [LARGE SCALE GENOMIC DNA]</scope>
    <source>
        <strain evidence="2 3">YMD61</strain>
    </source>
</reference>
<dbReference type="Gene3D" id="3.30.70.100">
    <property type="match status" value="1"/>
</dbReference>
<gene>
    <name evidence="2" type="ORF">QF092_01765</name>
</gene>
<keyword evidence="3" id="KW-1185">Reference proteome</keyword>
<dbReference type="Proteomes" id="UP001230978">
    <property type="component" value="Chromosome"/>
</dbReference>
<evidence type="ECO:0000256" key="1">
    <source>
        <dbReference type="SAM" id="SignalP"/>
    </source>
</evidence>
<dbReference type="EMBL" id="CP124535">
    <property type="protein sequence ID" value="WGV16564.1"/>
    <property type="molecule type" value="Genomic_DNA"/>
</dbReference>
<proteinExistence type="predicted"/>
<organism evidence="2 3">
    <name type="scientific">Fuscovulum ytuae</name>
    <dbReference type="NCBI Taxonomy" id="3042299"/>
    <lineage>
        <taxon>Bacteria</taxon>
        <taxon>Pseudomonadati</taxon>
        <taxon>Pseudomonadota</taxon>
        <taxon>Alphaproteobacteria</taxon>
        <taxon>Rhodobacterales</taxon>
        <taxon>Paracoccaceae</taxon>
        <taxon>Fuscovulum</taxon>
    </lineage>
</organism>
<feature type="chain" id="PRO_5046369641" description="ABM domain-containing protein" evidence="1">
    <location>
        <begin position="22"/>
        <end position="127"/>
    </location>
</feature>
<dbReference type="SUPFAM" id="SSF54909">
    <property type="entry name" value="Dimeric alpha+beta barrel"/>
    <property type="match status" value="1"/>
</dbReference>
<evidence type="ECO:0000313" key="2">
    <source>
        <dbReference type="EMBL" id="WGV16564.1"/>
    </source>
</evidence>